<dbReference type="OrthoDB" id="6357807at2"/>
<organism evidence="2 3">
    <name type="scientific">Marinobacter algicola DG893</name>
    <dbReference type="NCBI Taxonomy" id="443152"/>
    <lineage>
        <taxon>Bacteria</taxon>
        <taxon>Pseudomonadati</taxon>
        <taxon>Pseudomonadota</taxon>
        <taxon>Gammaproteobacteria</taxon>
        <taxon>Pseudomonadales</taxon>
        <taxon>Marinobacteraceae</taxon>
        <taxon>Marinobacter</taxon>
    </lineage>
</organism>
<evidence type="ECO:0000313" key="2">
    <source>
        <dbReference type="EMBL" id="EDM48364.1"/>
    </source>
</evidence>
<dbReference type="AlphaFoldDB" id="A6EYN1"/>
<sequence length="366" mass="41895">MSTQENRANKFRTVIFGESMSPEAHLVRTAWFRAAIVVPLTLAAIVAWIFTSDSKLFWSFTPDGMNHFLNLFKLPIGIASLALPITAVVAANHRSMQTAKQIQEQNSQNIFSNHLEHRRFFGRFIEERKPFGNENIEVATLYERLFPEASEGNLKPDNPLLDDIFQKVDEAVCEAMEASIDEFSTTNFKISRNRLLKLTKMAAQADQVIAGFLTPWKRIDVTDESDDHLGVVGEINTKYAAVAIGLEKCANFHRYHYESKNFERISINSKAITAQYQELINVHVLFKDLMRIINEYLGESGSLKNPNPNNRERFQERLKQLDHSMNINNQDLSHMALILNNHLTQAHALEIFRHAPESWQQEIALV</sequence>
<accession>A6EYN1</accession>
<dbReference type="STRING" id="443152.MDG893_04222"/>
<feature type="transmembrane region" description="Helical" evidence="1">
    <location>
        <begin position="71"/>
        <end position="91"/>
    </location>
</feature>
<gene>
    <name evidence="2" type="ORF">MDG893_04222</name>
</gene>
<evidence type="ECO:0000313" key="3">
    <source>
        <dbReference type="Proteomes" id="UP000005856"/>
    </source>
</evidence>
<keyword evidence="1" id="KW-1133">Transmembrane helix</keyword>
<feature type="transmembrane region" description="Helical" evidence="1">
    <location>
        <begin position="30"/>
        <end position="51"/>
    </location>
</feature>
<dbReference type="EMBL" id="ABCP01000007">
    <property type="protein sequence ID" value="EDM48364.1"/>
    <property type="molecule type" value="Genomic_DNA"/>
</dbReference>
<comment type="caution">
    <text evidence="2">The sequence shown here is derived from an EMBL/GenBank/DDBJ whole genome shotgun (WGS) entry which is preliminary data.</text>
</comment>
<keyword evidence="3" id="KW-1185">Reference proteome</keyword>
<keyword evidence="1" id="KW-0812">Transmembrane</keyword>
<dbReference type="RefSeq" id="WP_007153128.1">
    <property type="nucleotide sequence ID" value="NZ_ABCP01000007.1"/>
</dbReference>
<protein>
    <submittedName>
        <fullName evidence="2">Uncharacterized protein</fullName>
    </submittedName>
</protein>
<evidence type="ECO:0000256" key="1">
    <source>
        <dbReference type="SAM" id="Phobius"/>
    </source>
</evidence>
<reference evidence="2 3" key="1">
    <citation type="submission" date="2007-06" db="EMBL/GenBank/DDBJ databases">
        <authorList>
            <person name="Green D."/>
            <person name="Ferriera S."/>
            <person name="Johnson J."/>
            <person name="Kravitz S."/>
            <person name="Beeson K."/>
            <person name="Sutton G."/>
            <person name="Rogers Y.-H."/>
            <person name="Friedman R."/>
            <person name="Frazier M."/>
            <person name="Venter J.C."/>
        </authorList>
    </citation>
    <scope>NUCLEOTIDE SEQUENCE [LARGE SCALE GENOMIC DNA]</scope>
    <source>
        <strain evidence="2 3">DG893</strain>
    </source>
</reference>
<dbReference type="Proteomes" id="UP000005856">
    <property type="component" value="Unassembled WGS sequence"/>
</dbReference>
<proteinExistence type="predicted"/>
<keyword evidence="1" id="KW-0472">Membrane</keyword>
<name>A6EYN1_9GAMM</name>